<name>A0ABU3EIN5_9RHOB</name>
<evidence type="ECO:0000259" key="3">
    <source>
        <dbReference type="PROSITE" id="PS50075"/>
    </source>
</evidence>
<dbReference type="RefSeq" id="WP_311761169.1">
    <property type="nucleotide sequence ID" value="NZ_JAVRQI010000017.1"/>
</dbReference>
<evidence type="ECO:0000313" key="4">
    <source>
        <dbReference type="EMBL" id="MDT1064079.1"/>
    </source>
</evidence>
<dbReference type="Proteomes" id="UP001251085">
    <property type="component" value="Unassembled WGS sequence"/>
</dbReference>
<keyword evidence="1" id="KW-0596">Phosphopantetheine</keyword>
<protein>
    <submittedName>
        <fullName evidence="4">Acyl carrier protein</fullName>
    </submittedName>
</protein>
<dbReference type="EMBL" id="JAVRQI010000017">
    <property type="protein sequence ID" value="MDT1064079.1"/>
    <property type="molecule type" value="Genomic_DNA"/>
</dbReference>
<dbReference type="Pfam" id="PF00550">
    <property type="entry name" value="PP-binding"/>
    <property type="match status" value="1"/>
</dbReference>
<dbReference type="PROSITE" id="PS00012">
    <property type="entry name" value="PHOSPHOPANTETHEINE"/>
    <property type="match status" value="1"/>
</dbReference>
<dbReference type="Gene3D" id="1.10.1200.10">
    <property type="entry name" value="ACP-like"/>
    <property type="match status" value="1"/>
</dbReference>
<comment type="caution">
    <text evidence="4">The sequence shown here is derived from an EMBL/GenBank/DDBJ whole genome shotgun (WGS) entry which is preliminary data.</text>
</comment>
<dbReference type="InterPro" id="IPR036736">
    <property type="entry name" value="ACP-like_sf"/>
</dbReference>
<dbReference type="PROSITE" id="PS50075">
    <property type="entry name" value="CARRIER"/>
    <property type="match status" value="1"/>
</dbReference>
<reference evidence="5" key="1">
    <citation type="submission" date="2023-07" db="EMBL/GenBank/DDBJ databases">
        <title>Characterization of two Paracoccaceae strains isolated from Phycosphere and proposal of Xinfangfangia lacusdiani sp. nov.</title>
        <authorList>
            <person name="Deng Y."/>
            <person name="Zhang Y.Q."/>
        </authorList>
    </citation>
    <scope>NUCLEOTIDE SEQUENCE [LARGE SCALE GENOMIC DNA]</scope>
    <source>
        <strain evidence="5">CPCC 101403</strain>
    </source>
</reference>
<organism evidence="4 5">
    <name type="scientific">Paracoccus broussonetiae</name>
    <dbReference type="NCBI Taxonomy" id="3075834"/>
    <lineage>
        <taxon>Bacteria</taxon>
        <taxon>Pseudomonadati</taxon>
        <taxon>Pseudomonadota</taxon>
        <taxon>Alphaproteobacteria</taxon>
        <taxon>Rhodobacterales</taxon>
        <taxon>Paracoccaceae</taxon>
        <taxon>Paracoccus</taxon>
    </lineage>
</organism>
<evidence type="ECO:0000313" key="5">
    <source>
        <dbReference type="Proteomes" id="UP001251085"/>
    </source>
</evidence>
<keyword evidence="2" id="KW-0597">Phosphoprotein</keyword>
<keyword evidence="5" id="KW-1185">Reference proteome</keyword>
<dbReference type="InterPro" id="IPR009081">
    <property type="entry name" value="PP-bd_ACP"/>
</dbReference>
<sequence length="78" mass="8585">MDEPTLRRDINRLFSQTLGCEVGDFENFFDLGGDSLKAADLIDAISAHVGINLEFALLLDCPSSAEMSGRVLQKLRRA</sequence>
<dbReference type="SMART" id="SM00823">
    <property type="entry name" value="PKS_PP"/>
    <property type="match status" value="1"/>
</dbReference>
<evidence type="ECO:0000256" key="2">
    <source>
        <dbReference type="ARBA" id="ARBA00022553"/>
    </source>
</evidence>
<feature type="domain" description="Carrier" evidence="3">
    <location>
        <begin position="1"/>
        <end position="75"/>
    </location>
</feature>
<dbReference type="SUPFAM" id="SSF47336">
    <property type="entry name" value="ACP-like"/>
    <property type="match status" value="1"/>
</dbReference>
<evidence type="ECO:0000256" key="1">
    <source>
        <dbReference type="ARBA" id="ARBA00022450"/>
    </source>
</evidence>
<gene>
    <name evidence="4" type="ORF">RM190_19610</name>
</gene>
<accession>A0ABU3EIN5</accession>
<dbReference type="InterPro" id="IPR006162">
    <property type="entry name" value="Ppantetheine_attach_site"/>
</dbReference>
<proteinExistence type="predicted"/>
<dbReference type="InterPro" id="IPR020806">
    <property type="entry name" value="PKS_PP-bd"/>
</dbReference>